<dbReference type="GO" id="GO:0043546">
    <property type="term" value="F:molybdopterin cofactor binding"/>
    <property type="evidence" value="ECO:0007669"/>
    <property type="project" value="InterPro"/>
</dbReference>
<accession>A0A098B8W3</accession>
<keyword evidence="7" id="KW-0408">Iron</keyword>
<protein>
    <submittedName>
        <fullName evidence="11">Dimethyl sulfoxide reductase subunit A</fullName>
    </submittedName>
    <submittedName>
        <fullName evidence="10">Molybdopterin oxidoreductase, DmsA-like</fullName>
    </submittedName>
</protein>
<dbReference type="PATRIC" id="fig|49338.4.peg.4764"/>
<sequence>MVNLIDKINELNLSRRSFLKASTAAAAALSLGGCANTLTTASPEQMANKEGEWRTAACWHNCGSRCLNKALVVDGVVVRQKTDDTHPDSPDFPQQRACLRGRSQRQQVFGADRLKYPMRRKNWAPGGGQKELRGQDEWVRISWEEAFESIAGELKRIKEEHGNRAIFADGGDASKVLALYGGYVSNWGTTSRGTWHGTNGPVGIGPSAVEGINDRIDMRNCETVIMFSMNPAWSSAGNPAYNFMQVKKAGAEFIAVDPYYNDTYALLEADWIPSRPSEDTALLLGVAHTLIVEDDPATNPLIDWEYLKNNTIGFDAGSMPEGADPKDNFKDYVLGTYDGTPKNAEWASELCGVEPQRIRYLARAMSKNKKVAIIFGWASARTQNADSLPQLVMTIGAMTGHMGKSGHMCGVSCHTGSSNGGPGLVTAGKDGLPSVENPVDDSLNHTEMWRAIVDGKYNFTGQMKWKKGEMRDIDIRAIYHDTSARLQTADGMTKGIEAHRKVELVVSHAQFLTTNAKYSDFVLPLTTEWEKLGGFVTGNREILIMYSQITEKMYECESDQWIAIELGKRLGVDVSKAFPIDEKQQFFNKIAGSKVTLPDGKTKAPLVTITEADIAEWGVEGKPQEGQITLKEFKEQGLYQVERKPGDNYGFIAYKKFRDDPAANPVGTESGKMEIYSRALAQRINNMGYSKIEPIPAYIPPVEGYQATFSDWKSKAKGDYPFQVINPHYLRRSHSVFDNVQWLRETWPNPVFINAQDAKAKGIMDGDTVLLTSQHGKVLRTALVTERFMPGVIGLPHGSWVDMDEKTGIDKGGADNILCGPVSTGQGASGWNTCIVQLEKYAGASLIPDVEKPQRIIF</sequence>
<dbReference type="InterPro" id="IPR019546">
    <property type="entry name" value="TAT_signal_bac_arc"/>
</dbReference>
<dbReference type="SUPFAM" id="SSF53706">
    <property type="entry name" value="Formate dehydrogenase/DMSO reductase, domains 1-3"/>
    <property type="match status" value="1"/>
</dbReference>
<dbReference type="GO" id="GO:0030288">
    <property type="term" value="C:outer membrane-bounded periplasmic space"/>
    <property type="evidence" value="ECO:0007669"/>
    <property type="project" value="TreeGrafter"/>
</dbReference>
<dbReference type="PANTHER" id="PTHR43742">
    <property type="entry name" value="TRIMETHYLAMINE-N-OXIDE REDUCTASE"/>
    <property type="match status" value="1"/>
</dbReference>
<dbReference type="InterPro" id="IPR006656">
    <property type="entry name" value="Mopterin_OxRdtase"/>
</dbReference>
<dbReference type="RefSeq" id="WP_018213815.1">
    <property type="nucleotide sequence ID" value="NZ_LK996017.1"/>
</dbReference>
<dbReference type="GO" id="GO:0016491">
    <property type="term" value="F:oxidoreductase activity"/>
    <property type="evidence" value="ECO:0007669"/>
    <property type="project" value="UniProtKB-KW"/>
</dbReference>
<organism evidence="10">
    <name type="scientific">Desulfitobacterium hafniense</name>
    <name type="common">Desulfitobacterium frappieri</name>
    <dbReference type="NCBI Taxonomy" id="49338"/>
    <lineage>
        <taxon>Bacteria</taxon>
        <taxon>Bacillati</taxon>
        <taxon>Bacillota</taxon>
        <taxon>Clostridia</taxon>
        <taxon>Eubacteriales</taxon>
        <taxon>Desulfitobacteriaceae</taxon>
        <taxon>Desulfitobacterium</taxon>
    </lineage>
</organism>
<evidence type="ECO:0000256" key="7">
    <source>
        <dbReference type="ARBA" id="ARBA00023004"/>
    </source>
</evidence>
<proteinExistence type="inferred from homology"/>
<dbReference type="InterPro" id="IPR006657">
    <property type="entry name" value="MoPterin_dinucl-bd_dom"/>
</dbReference>
<dbReference type="GO" id="GO:0009061">
    <property type="term" value="P:anaerobic respiration"/>
    <property type="evidence" value="ECO:0007669"/>
    <property type="project" value="TreeGrafter"/>
</dbReference>
<dbReference type="InterPro" id="IPR009010">
    <property type="entry name" value="Asp_de-COase-like_dom_sf"/>
</dbReference>
<comment type="cofactor">
    <cofactor evidence="1">
        <name>Mo-bis(molybdopterin guanine dinucleotide)</name>
        <dbReference type="ChEBI" id="CHEBI:60539"/>
    </cofactor>
</comment>
<dbReference type="Gene3D" id="2.20.25.90">
    <property type="entry name" value="ADC-like domains"/>
    <property type="match status" value="1"/>
</dbReference>
<keyword evidence="6" id="KW-0560">Oxidoreductase</keyword>
<dbReference type="InterPro" id="IPR006655">
    <property type="entry name" value="Mopterin_OxRdtase_prok_CS"/>
</dbReference>
<keyword evidence="4" id="KW-0479">Metal-binding</keyword>
<dbReference type="Proteomes" id="UP000054623">
    <property type="component" value="Unassembled WGS sequence"/>
</dbReference>
<evidence type="ECO:0000313" key="11">
    <source>
        <dbReference type="EMBL" id="KTE92552.1"/>
    </source>
</evidence>
<dbReference type="OrthoDB" id="219031at2"/>
<evidence type="ECO:0000256" key="8">
    <source>
        <dbReference type="ARBA" id="ARBA00023014"/>
    </source>
</evidence>
<dbReference type="Gene3D" id="3.40.50.740">
    <property type="match status" value="1"/>
</dbReference>
<reference evidence="11 12" key="2">
    <citation type="submission" date="2015-12" db="EMBL/GenBank/DDBJ databases">
        <title>Draft Genome Sequence of Desulfitobacterium hafniense Strain DH, a Sulfate-reducing Bacterium Isolated from Paddy Soils.</title>
        <authorList>
            <person name="Bao P."/>
            <person name="Zhang X."/>
            <person name="Li G."/>
        </authorList>
    </citation>
    <scope>NUCLEOTIDE SEQUENCE [LARGE SCALE GENOMIC DNA]</scope>
    <source>
        <strain evidence="11 12">DH</strain>
    </source>
</reference>
<dbReference type="EMBL" id="LOCK01000013">
    <property type="protein sequence ID" value="KTE92552.1"/>
    <property type="molecule type" value="Genomic_DNA"/>
</dbReference>
<dbReference type="PROSITE" id="PS00932">
    <property type="entry name" value="MOLYBDOPTERIN_PROK_3"/>
    <property type="match status" value="1"/>
</dbReference>
<evidence type="ECO:0000256" key="6">
    <source>
        <dbReference type="ARBA" id="ARBA00023002"/>
    </source>
</evidence>
<dbReference type="Gene3D" id="3.40.228.10">
    <property type="entry name" value="Dimethylsulfoxide Reductase, domain 2"/>
    <property type="match status" value="1"/>
</dbReference>
<dbReference type="EMBL" id="LK996017">
    <property type="protein sequence ID" value="CDX04311.1"/>
    <property type="molecule type" value="Genomic_DNA"/>
</dbReference>
<gene>
    <name evidence="11" type="ORF">AT727_18705</name>
    <name evidence="10" type="ORF">DPCES_4425</name>
</gene>
<dbReference type="InterPro" id="IPR006311">
    <property type="entry name" value="TAT_signal"/>
</dbReference>
<dbReference type="PROSITE" id="PS51669">
    <property type="entry name" value="4FE4S_MOW_BIS_MGD"/>
    <property type="match status" value="1"/>
</dbReference>
<dbReference type="Gene3D" id="2.40.40.20">
    <property type="match status" value="1"/>
</dbReference>
<evidence type="ECO:0000313" key="10">
    <source>
        <dbReference type="EMBL" id="CDX04311.1"/>
    </source>
</evidence>
<dbReference type="PROSITE" id="PS51257">
    <property type="entry name" value="PROKAR_LIPOPROTEIN"/>
    <property type="match status" value="1"/>
</dbReference>
<keyword evidence="8" id="KW-0411">Iron-sulfur</keyword>
<name>A0A098B8W3_DESHA</name>
<keyword evidence="3" id="KW-0500">Molybdenum</keyword>
<reference evidence="10" key="1">
    <citation type="submission" date="2014-07" db="EMBL/GenBank/DDBJ databases">
        <authorList>
            <person name="Hornung V.Bastian."/>
        </authorList>
    </citation>
    <scope>NUCLEOTIDE SEQUENCE</scope>
    <source>
        <strain evidence="10">PCE-S</strain>
    </source>
</reference>
<dbReference type="GO" id="GO:0009055">
    <property type="term" value="F:electron transfer activity"/>
    <property type="evidence" value="ECO:0007669"/>
    <property type="project" value="TreeGrafter"/>
</dbReference>
<evidence type="ECO:0000256" key="1">
    <source>
        <dbReference type="ARBA" id="ARBA00001942"/>
    </source>
</evidence>
<comment type="similarity">
    <text evidence="2">Belongs to the prokaryotic molybdopterin-containing oxidoreductase family.</text>
</comment>
<feature type="domain" description="4Fe-4S Mo/W bis-MGD-type" evidence="9">
    <location>
        <begin position="51"/>
        <end position="112"/>
    </location>
</feature>
<dbReference type="AlphaFoldDB" id="A0A098B8W3"/>
<dbReference type="Pfam" id="PF04879">
    <property type="entry name" value="Molybdop_Fe4S4"/>
    <property type="match status" value="1"/>
</dbReference>
<dbReference type="Pfam" id="PF01568">
    <property type="entry name" value="Molydop_binding"/>
    <property type="match status" value="1"/>
</dbReference>
<dbReference type="NCBIfam" id="TIGR01409">
    <property type="entry name" value="TAT_signal_seq"/>
    <property type="match status" value="1"/>
</dbReference>
<evidence type="ECO:0000256" key="4">
    <source>
        <dbReference type="ARBA" id="ARBA00022723"/>
    </source>
</evidence>
<evidence type="ECO:0000259" key="9">
    <source>
        <dbReference type="PROSITE" id="PS51669"/>
    </source>
</evidence>
<dbReference type="SMART" id="SM00926">
    <property type="entry name" value="Molybdop_Fe4S4"/>
    <property type="match status" value="1"/>
</dbReference>
<dbReference type="Pfam" id="PF00384">
    <property type="entry name" value="Molybdopterin"/>
    <property type="match status" value="1"/>
</dbReference>
<keyword evidence="5" id="KW-0732">Signal</keyword>
<dbReference type="Gene3D" id="3.40.50.12440">
    <property type="match status" value="1"/>
</dbReference>
<dbReference type="InterPro" id="IPR006963">
    <property type="entry name" value="Mopterin_OxRdtase_4Fe-4S_dom"/>
</dbReference>
<evidence type="ECO:0000313" key="12">
    <source>
        <dbReference type="Proteomes" id="UP000054623"/>
    </source>
</evidence>
<evidence type="ECO:0000256" key="3">
    <source>
        <dbReference type="ARBA" id="ARBA00022505"/>
    </source>
</evidence>
<dbReference type="PANTHER" id="PTHR43742:SF3">
    <property type="entry name" value="DIMETHYL SULFOXIDE REDUCTASE DMSA"/>
    <property type="match status" value="1"/>
</dbReference>
<dbReference type="InterPro" id="IPR050612">
    <property type="entry name" value="Prok_Mopterin_Oxidored"/>
</dbReference>
<dbReference type="PROSITE" id="PS51318">
    <property type="entry name" value="TAT"/>
    <property type="match status" value="1"/>
</dbReference>
<evidence type="ECO:0000256" key="2">
    <source>
        <dbReference type="ARBA" id="ARBA00010312"/>
    </source>
</evidence>
<evidence type="ECO:0000256" key="5">
    <source>
        <dbReference type="ARBA" id="ARBA00022729"/>
    </source>
</evidence>
<dbReference type="GO" id="GO:0051536">
    <property type="term" value="F:iron-sulfur cluster binding"/>
    <property type="evidence" value="ECO:0007669"/>
    <property type="project" value="UniProtKB-KW"/>
</dbReference>
<dbReference type="SUPFAM" id="SSF50692">
    <property type="entry name" value="ADC-like"/>
    <property type="match status" value="1"/>
</dbReference>
<dbReference type="GO" id="GO:0030151">
    <property type="term" value="F:molybdenum ion binding"/>
    <property type="evidence" value="ECO:0007669"/>
    <property type="project" value="TreeGrafter"/>
</dbReference>
<dbReference type="Pfam" id="PF10518">
    <property type="entry name" value="TAT_signal"/>
    <property type="match status" value="1"/>
</dbReference>